<reference evidence="3 4" key="1">
    <citation type="submission" date="2017-09" db="EMBL/GenBank/DDBJ databases">
        <title>Arcobacter canalis sp. nov., a new species isolated from a water canal contaminated with urban sewage.</title>
        <authorList>
            <person name="Perez-Cataluna A."/>
            <person name="Salas-Masso N."/>
            <person name="Figueras M.J."/>
        </authorList>
    </citation>
    <scope>NUCLEOTIDE SEQUENCE [LARGE SCALE GENOMIC DNA]</scope>
    <source>
        <strain evidence="3 4">F98-3</strain>
    </source>
</reference>
<evidence type="ECO:0000313" key="5">
    <source>
        <dbReference type="Proteomes" id="UP000262712"/>
    </source>
</evidence>
<name>A0A2G1DK68_9BACT</name>
<organism evidence="3 4">
    <name type="scientific">Malaciobacter molluscorum LMG 25693</name>
    <dbReference type="NCBI Taxonomy" id="870501"/>
    <lineage>
        <taxon>Bacteria</taxon>
        <taxon>Pseudomonadati</taxon>
        <taxon>Campylobacterota</taxon>
        <taxon>Epsilonproteobacteria</taxon>
        <taxon>Campylobacterales</taxon>
        <taxon>Arcobacteraceae</taxon>
        <taxon>Malaciobacter</taxon>
    </lineage>
</organism>
<feature type="transmembrane region" description="Helical" evidence="1">
    <location>
        <begin position="233"/>
        <end position="251"/>
    </location>
</feature>
<dbReference type="AlphaFoldDB" id="A0A2G1DK68"/>
<accession>A0A2G1DK68</accession>
<gene>
    <name evidence="2" type="ORF">AMOL_0363</name>
    <name evidence="3" type="ORF">CPU12_03150</name>
</gene>
<feature type="transmembrane region" description="Helical" evidence="1">
    <location>
        <begin position="208"/>
        <end position="226"/>
    </location>
</feature>
<evidence type="ECO:0000313" key="3">
    <source>
        <dbReference type="EMBL" id="PHO18871.1"/>
    </source>
</evidence>
<keyword evidence="1" id="KW-0812">Transmembrane</keyword>
<feature type="transmembrane region" description="Helical" evidence="1">
    <location>
        <begin position="112"/>
        <end position="128"/>
    </location>
</feature>
<dbReference type="PANTHER" id="PTHR20992">
    <property type="entry name" value="AT15442P-RELATED"/>
    <property type="match status" value="1"/>
</dbReference>
<dbReference type="InterPro" id="IPR005240">
    <property type="entry name" value="DUF389"/>
</dbReference>
<feature type="transmembrane region" description="Helical" evidence="1">
    <location>
        <begin position="134"/>
        <end position="157"/>
    </location>
</feature>
<feature type="transmembrane region" description="Helical" evidence="1">
    <location>
        <begin position="301"/>
        <end position="320"/>
    </location>
</feature>
<dbReference type="Proteomes" id="UP000221222">
    <property type="component" value="Unassembled WGS sequence"/>
</dbReference>
<feature type="transmembrane region" description="Helical" evidence="1">
    <location>
        <begin position="169"/>
        <end position="188"/>
    </location>
</feature>
<dbReference type="RefSeq" id="WP_099341630.1">
    <property type="nucleotide sequence ID" value="NZ_CP032098.1"/>
</dbReference>
<dbReference type="NCBIfam" id="TIGR00341">
    <property type="entry name" value="TIGR00341 family protein"/>
    <property type="match status" value="1"/>
</dbReference>
<reference evidence="2 5" key="2">
    <citation type="submission" date="2018-08" db="EMBL/GenBank/DDBJ databases">
        <title>Complete genome of the Arcobacter molluscorum type strain LMG 25693.</title>
        <authorList>
            <person name="Miller W.G."/>
            <person name="Yee E."/>
            <person name="Bono J.L."/>
        </authorList>
    </citation>
    <scope>NUCLEOTIDE SEQUENCE [LARGE SCALE GENOMIC DNA]</scope>
    <source>
        <strain evidence="2 5">CECT 7696</strain>
    </source>
</reference>
<keyword evidence="1" id="KW-1133">Transmembrane helix</keyword>
<keyword evidence="1" id="KW-0472">Membrane</keyword>
<evidence type="ECO:0000256" key="1">
    <source>
        <dbReference type="SAM" id="Phobius"/>
    </source>
</evidence>
<dbReference type="PANTHER" id="PTHR20992:SF9">
    <property type="entry name" value="AT15442P-RELATED"/>
    <property type="match status" value="1"/>
</dbReference>
<feature type="transmembrane region" description="Helical" evidence="1">
    <location>
        <begin position="257"/>
        <end position="280"/>
    </location>
</feature>
<dbReference type="Pfam" id="PF04087">
    <property type="entry name" value="DUF389"/>
    <property type="match status" value="1"/>
</dbReference>
<sequence length="329" mass="36154">MKYLEIVLNESSSEIIKKIAENVKAEDLRFYPVDKDGMQISRMIVKDYYLQEAINSFCHIMGDQITSKIVILPIEAYLPKNSEKDKKEEKATASKEAIYNEIKKNSNINSNFILLLVFSTIVATIGLIHNNLAIIIGAMVIAPLLGPNMAFSFAVSIGDAQLMYSSIKAVLLGFFIAIILPLIFALFFGQNLDTYELVSKTEVSYDSFILALASGAAASLSITAGLSSILVGVMVSAALLPPATVLGLMLGSGNSELAIGAAILLLINITSINLASKVVFFIKGIRPTFWDKKEKAKKSMIIYILSWIIILIIIFIYIYYKPSLLKSIF</sequence>
<dbReference type="KEGG" id="amol:AMOL_0363"/>
<dbReference type="EMBL" id="NXFY01000003">
    <property type="protein sequence ID" value="PHO18871.1"/>
    <property type="molecule type" value="Genomic_DNA"/>
</dbReference>
<dbReference type="EMBL" id="CP032098">
    <property type="protein sequence ID" value="AXX91379.1"/>
    <property type="molecule type" value="Genomic_DNA"/>
</dbReference>
<evidence type="ECO:0000313" key="2">
    <source>
        <dbReference type="EMBL" id="AXX91379.1"/>
    </source>
</evidence>
<proteinExistence type="predicted"/>
<dbReference type="Proteomes" id="UP000262712">
    <property type="component" value="Chromosome"/>
</dbReference>
<keyword evidence="4" id="KW-1185">Reference proteome</keyword>
<protein>
    <submittedName>
        <fullName evidence="2">DUF389 domain-containing membrane protein</fullName>
    </submittedName>
    <submittedName>
        <fullName evidence="3">TIGR00341 family protein</fullName>
    </submittedName>
</protein>
<evidence type="ECO:0000313" key="4">
    <source>
        <dbReference type="Proteomes" id="UP000221222"/>
    </source>
</evidence>